<protein>
    <submittedName>
        <fullName evidence="1">Uncharacterized protein</fullName>
    </submittedName>
</protein>
<dbReference type="AlphaFoldDB" id="A0A1A9AQR3"/>
<sequence length="215" mass="26011">MKRGQYNCDKIKAASKKKTNDIFIRYKTPILDNAIKIINEFKKDKDDGVHYKNLCEELNKYVKIQKRCARQEVERQGEIFKSHEWSKIVRSLYITLDTHEIKRLCYLEKDKDESTKKYILNIHEVFRNFCIEKKARLRNISDMNFEQCNDYMSWITEKKRGLQAIDPNYENIREYKEYFDIHHNCNYPWLVSNTPDVTCSQITRSRGKYTFYDTL</sequence>
<dbReference type="Proteomes" id="UP000078550">
    <property type="component" value="Unassembled WGS sequence"/>
</dbReference>
<reference evidence="2" key="1">
    <citation type="submission" date="2016-05" db="EMBL/GenBank/DDBJ databases">
        <authorList>
            <person name="Naeem Raeece"/>
        </authorList>
    </citation>
    <scope>NUCLEOTIDE SEQUENCE [LARGE SCALE GENOMIC DNA]</scope>
</reference>
<dbReference type="EMBL" id="FLRE01002361">
    <property type="protein sequence ID" value="SBT58463.1"/>
    <property type="molecule type" value="Genomic_DNA"/>
</dbReference>
<name>A0A1A9AQR3_PLAOA</name>
<evidence type="ECO:0000313" key="1">
    <source>
        <dbReference type="EMBL" id="SBT58463.1"/>
    </source>
</evidence>
<proteinExistence type="predicted"/>
<organism evidence="1 2">
    <name type="scientific">Plasmodium ovale wallikeri</name>
    <dbReference type="NCBI Taxonomy" id="864142"/>
    <lineage>
        <taxon>Eukaryota</taxon>
        <taxon>Sar</taxon>
        <taxon>Alveolata</taxon>
        <taxon>Apicomplexa</taxon>
        <taxon>Aconoidasida</taxon>
        <taxon>Haemosporida</taxon>
        <taxon>Plasmodiidae</taxon>
        <taxon>Plasmodium</taxon>
        <taxon>Plasmodium (Plasmodium)</taxon>
    </lineage>
</organism>
<gene>
    <name evidence="1" type="ORF">POVWA2_085210</name>
</gene>
<evidence type="ECO:0000313" key="2">
    <source>
        <dbReference type="Proteomes" id="UP000078550"/>
    </source>
</evidence>
<accession>A0A1A9AQR3</accession>